<dbReference type="EMBL" id="GBHO01039382">
    <property type="protein sequence ID" value="JAG04222.1"/>
    <property type="molecule type" value="Transcribed_RNA"/>
</dbReference>
<evidence type="ECO:0000256" key="2">
    <source>
        <dbReference type="ARBA" id="ARBA00006177"/>
    </source>
</evidence>
<comment type="similarity">
    <text evidence="2">Belongs to the THAP1 family.</text>
</comment>
<dbReference type="GO" id="GO:0008270">
    <property type="term" value="F:zinc ion binding"/>
    <property type="evidence" value="ECO:0007669"/>
    <property type="project" value="UniProtKB-KW"/>
</dbReference>
<keyword evidence="9" id="KW-0804">Transcription</keyword>
<dbReference type="PANTHER" id="PTHR46600">
    <property type="entry name" value="THAP DOMAIN-CONTAINING"/>
    <property type="match status" value="1"/>
</dbReference>
<feature type="non-terminal residue" evidence="14">
    <location>
        <position position="481"/>
    </location>
</feature>
<dbReference type="GO" id="GO:0005654">
    <property type="term" value="C:nucleoplasm"/>
    <property type="evidence" value="ECO:0007669"/>
    <property type="project" value="UniProtKB-SubCell"/>
</dbReference>
<keyword evidence="8 12" id="KW-0238">DNA-binding</keyword>
<reference evidence="14" key="2">
    <citation type="submission" date="2014-07" db="EMBL/GenBank/DDBJ databases">
        <authorList>
            <person name="Hull J."/>
        </authorList>
    </citation>
    <scope>NUCLEOTIDE SEQUENCE</scope>
</reference>
<accession>A0A0A9W6Z5</accession>
<evidence type="ECO:0000256" key="4">
    <source>
        <dbReference type="ARBA" id="ARBA00022771"/>
    </source>
</evidence>
<dbReference type="SMART" id="SM00980">
    <property type="entry name" value="THAP"/>
    <property type="match status" value="1"/>
</dbReference>
<evidence type="ECO:0000256" key="3">
    <source>
        <dbReference type="ARBA" id="ARBA00022723"/>
    </source>
</evidence>
<keyword evidence="6" id="KW-0805">Transcription regulation</keyword>
<dbReference type="SMART" id="SM00692">
    <property type="entry name" value="DM3"/>
    <property type="match status" value="1"/>
</dbReference>
<dbReference type="PROSITE" id="PS50950">
    <property type="entry name" value="ZF_THAP"/>
    <property type="match status" value="1"/>
</dbReference>
<dbReference type="InterPro" id="IPR006612">
    <property type="entry name" value="THAP_Znf"/>
</dbReference>
<dbReference type="SUPFAM" id="SSF57716">
    <property type="entry name" value="Glucocorticoid receptor-like (DNA-binding domain)"/>
    <property type="match status" value="1"/>
</dbReference>
<sequence>MVCQCCVRGCGNKAARGSPWSFHTFPKDTDLRLKWLWSLGRWAPSVGRFSVVCSAHFKKEDFWPTYASNKVSLRHGAIPTIFHDKLSGTKTKEVCESAGSIIVEESDSSTPLDHPPTPQISSRNKVVSESAGCIIIEDSDLSKLDQPQTTLISDNKAKTLTIENDENLEVGPSDTISETELPDGTVCQFYSSCLAEESTSNDPGGEVETDGPKIEAVYPVKVADESQENDVIVEYIKGETNQQSSYIRKRKASEDPLAQLDGIKPAKMRTGITSEVFQDGASSKNSSMDFEKILSALEQDQITMPSLWWSHTRLGQTILIFLCWSEELKLTKKAIFRKGSQMSLYIGDQLLADGSTQDVMFDLEECLRLLDMFEQCKGLFNNNSTWSESCTKYLLIADGNESCTACRAAADVVRRSCPSSGAPVVAATAPLLVGVQQTVPNREPQGLDALLNCNFLTSMSKNVAAGPPRTASKQNVVEASN</sequence>
<keyword evidence="5" id="KW-0862">Zinc</keyword>
<evidence type="ECO:0000256" key="1">
    <source>
        <dbReference type="ARBA" id="ARBA00004642"/>
    </source>
</evidence>
<dbReference type="Pfam" id="PF05485">
    <property type="entry name" value="THAP"/>
    <property type="match status" value="1"/>
</dbReference>
<evidence type="ECO:0000256" key="5">
    <source>
        <dbReference type="ARBA" id="ARBA00022833"/>
    </source>
</evidence>
<dbReference type="Gene3D" id="6.20.210.20">
    <property type="entry name" value="THAP domain"/>
    <property type="match status" value="1"/>
</dbReference>
<keyword evidence="4 12" id="KW-0863">Zinc-finger</keyword>
<evidence type="ECO:0000259" key="13">
    <source>
        <dbReference type="PROSITE" id="PS50950"/>
    </source>
</evidence>
<evidence type="ECO:0000313" key="14">
    <source>
        <dbReference type="EMBL" id="JAG04222.1"/>
    </source>
</evidence>
<dbReference type="InterPro" id="IPR026516">
    <property type="entry name" value="THAP1/10"/>
</dbReference>
<comment type="subcellular location">
    <subcellularLocation>
        <location evidence="1">Nucleus</location>
        <location evidence="1">Nucleoplasm</location>
    </subcellularLocation>
</comment>
<feature type="domain" description="THAP-type" evidence="13">
    <location>
        <begin position="1"/>
        <end position="82"/>
    </location>
</feature>
<name>A0A0A9W6Z5_LYGHE</name>
<proteinExistence type="inferred from homology"/>
<dbReference type="PANTHER" id="PTHR46600:SF1">
    <property type="entry name" value="THAP DOMAIN-CONTAINING PROTEIN 1"/>
    <property type="match status" value="1"/>
</dbReference>
<evidence type="ECO:0000256" key="12">
    <source>
        <dbReference type="PROSITE-ProRule" id="PRU00309"/>
    </source>
</evidence>
<keyword evidence="3" id="KW-0479">Metal-binding</keyword>
<evidence type="ECO:0000256" key="8">
    <source>
        <dbReference type="ARBA" id="ARBA00023125"/>
    </source>
</evidence>
<gene>
    <name evidence="14" type="primary">THAP6_3</name>
    <name evidence="14" type="ORF">CM83_91897</name>
</gene>
<keyword evidence="7" id="KW-0175">Coiled coil</keyword>
<organism evidence="14">
    <name type="scientific">Lygus hesperus</name>
    <name type="common">Western plant bug</name>
    <dbReference type="NCBI Taxonomy" id="30085"/>
    <lineage>
        <taxon>Eukaryota</taxon>
        <taxon>Metazoa</taxon>
        <taxon>Ecdysozoa</taxon>
        <taxon>Arthropoda</taxon>
        <taxon>Hexapoda</taxon>
        <taxon>Insecta</taxon>
        <taxon>Pterygota</taxon>
        <taxon>Neoptera</taxon>
        <taxon>Paraneoptera</taxon>
        <taxon>Hemiptera</taxon>
        <taxon>Heteroptera</taxon>
        <taxon>Panheteroptera</taxon>
        <taxon>Cimicomorpha</taxon>
        <taxon>Miridae</taxon>
        <taxon>Mirini</taxon>
        <taxon>Lygus</taxon>
    </lineage>
</organism>
<keyword evidence="11" id="KW-0131">Cell cycle</keyword>
<evidence type="ECO:0000256" key="9">
    <source>
        <dbReference type="ARBA" id="ARBA00023163"/>
    </source>
</evidence>
<evidence type="ECO:0000256" key="7">
    <source>
        <dbReference type="ARBA" id="ARBA00023054"/>
    </source>
</evidence>
<reference evidence="14" key="1">
    <citation type="journal article" date="2014" name="PLoS ONE">
        <title>Transcriptome-Based Identification of ABC Transporters in the Western Tarnished Plant Bug Lygus hesperus.</title>
        <authorList>
            <person name="Hull J.J."/>
            <person name="Chaney K."/>
            <person name="Geib S.M."/>
            <person name="Fabrick J.A."/>
            <person name="Brent C.S."/>
            <person name="Walsh D."/>
            <person name="Lavine L.C."/>
        </authorList>
    </citation>
    <scope>NUCLEOTIDE SEQUENCE</scope>
</reference>
<dbReference type="InterPro" id="IPR038441">
    <property type="entry name" value="THAP_Znf_sf"/>
</dbReference>
<evidence type="ECO:0000256" key="6">
    <source>
        <dbReference type="ARBA" id="ARBA00023015"/>
    </source>
</evidence>
<keyword evidence="10" id="KW-0539">Nucleus</keyword>
<dbReference type="AlphaFoldDB" id="A0A0A9W6Z5"/>
<evidence type="ECO:0000256" key="11">
    <source>
        <dbReference type="ARBA" id="ARBA00023306"/>
    </source>
</evidence>
<evidence type="ECO:0000256" key="10">
    <source>
        <dbReference type="ARBA" id="ARBA00023242"/>
    </source>
</evidence>
<protein>
    <submittedName>
        <fullName evidence="14">THAP domain-containing protein 6</fullName>
    </submittedName>
</protein>
<dbReference type="GO" id="GO:0043565">
    <property type="term" value="F:sequence-specific DNA binding"/>
    <property type="evidence" value="ECO:0007669"/>
    <property type="project" value="InterPro"/>
</dbReference>